<sequence>MQVQPTGQAGVYTVSGRTNLPEQTRITVQAVRDLKAQPSSKLTNDFVKLGTADRSTYSILGRTQVNVKDGQWQTSLNLLQSVPDRQTPGTPGLLETWQVSKAQLGLQPNPRVIFLAVTDPVSQALTVEQGSPSAAQDNLSIRFTNDGKSYLQAEQALVIEPPNVKVSTQPPVSTIATVPVKSLDGSTELTKQSNAPLSTNAIAR</sequence>
<organism evidence="1 2">
    <name type="scientific">Myxacorys almedinensis A</name>
    <dbReference type="NCBI Taxonomy" id="2690445"/>
    <lineage>
        <taxon>Bacteria</taxon>
        <taxon>Bacillati</taxon>
        <taxon>Cyanobacteriota</taxon>
        <taxon>Cyanophyceae</taxon>
        <taxon>Leptolyngbyales</taxon>
        <taxon>Leptolyngbyaceae</taxon>
        <taxon>Myxacorys</taxon>
        <taxon>Myxacorys almedinensis</taxon>
    </lineage>
</organism>
<evidence type="ECO:0000313" key="1">
    <source>
        <dbReference type="EMBL" id="NDJ16575.1"/>
    </source>
</evidence>
<dbReference type="EMBL" id="WVIE01000004">
    <property type="protein sequence ID" value="NDJ16575.1"/>
    <property type="molecule type" value="Genomic_DNA"/>
</dbReference>
<proteinExistence type="predicted"/>
<comment type="caution">
    <text evidence="1">The sequence shown here is derived from an EMBL/GenBank/DDBJ whole genome shotgun (WGS) entry which is preliminary data.</text>
</comment>
<evidence type="ECO:0000313" key="2">
    <source>
        <dbReference type="Proteomes" id="UP000646053"/>
    </source>
</evidence>
<gene>
    <name evidence="1" type="ORF">GS601_04585</name>
</gene>
<keyword evidence="2" id="KW-1185">Reference proteome</keyword>
<dbReference type="AlphaFoldDB" id="A0A8J7Z6V1"/>
<protein>
    <submittedName>
        <fullName evidence="1">Uncharacterized protein</fullName>
    </submittedName>
</protein>
<dbReference type="RefSeq" id="WP_162422090.1">
    <property type="nucleotide sequence ID" value="NZ_WVIE01000004.1"/>
</dbReference>
<accession>A0A8J7Z6V1</accession>
<name>A0A8J7Z6V1_9CYAN</name>
<dbReference type="Proteomes" id="UP000646053">
    <property type="component" value="Unassembled WGS sequence"/>
</dbReference>
<reference evidence="1" key="1">
    <citation type="submission" date="2019-12" db="EMBL/GenBank/DDBJ databases">
        <title>High-Quality draft genome sequences of three cyanobacteria isolated from the limestone walls of the Old Cathedral of Coimbra.</title>
        <authorList>
            <person name="Tiago I."/>
            <person name="Soares F."/>
            <person name="Portugal A."/>
        </authorList>
    </citation>
    <scope>NUCLEOTIDE SEQUENCE</scope>
    <source>
        <strain evidence="1">A</strain>
    </source>
</reference>